<protein>
    <recommendedName>
        <fullName evidence="7">mitogen-activated protein kinase kinase</fullName>
        <ecNumber evidence="7">2.7.12.2</ecNumber>
    </recommendedName>
</protein>
<keyword evidence="3 11" id="KW-0547">Nucleotide-binding</keyword>
<evidence type="ECO:0000256" key="2">
    <source>
        <dbReference type="ARBA" id="ARBA00022679"/>
    </source>
</evidence>
<evidence type="ECO:0000256" key="13">
    <source>
        <dbReference type="SAM" id="MobiDB-lite"/>
    </source>
</evidence>
<dbReference type="Gene3D" id="1.10.510.10">
    <property type="entry name" value="Transferase(Phosphotransferase) domain 1"/>
    <property type="match status" value="1"/>
</dbReference>
<dbReference type="InterPro" id="IPR008271">
    <property type="entry name" value="Ser/Thr_kinase_AS"/>
</dbReference>
<feature type="binding site" evidence="11">
    <location>
        <position position="143"/>
    </location>
    <ligand>
        <name>ATP</name>
        <dbReference type="ChEBI" id="CHEBI:30616"/>
    </ligand>
</feature>
<evidence type="ECO:0000256" key="3">
    <source>
        <dbReference type="ARBA" id="ARBA00022741"/>
    </source>
</evidence>
<evidence type="ECO:0000313" key="15">
    <source>
        <dbReference type="EMBL" id="GFR43084.1"/>
    </source>
</evidence>
<dbReference type="Proteomes" id="UP001054857">
    <property type="component" value="Unassembled WGS sequence"/>
</dbReference>
<evidence type="ECO:0000256" key="5">
    <source>
        <dbReference type="ARBA" id="ARBA00022840"/>
    </source>
</evidence>
<evidence type="ECO:0000256" key="11">
    <source>
        <dbReference type="PROSITE-ProRule" id="PRU10141"/>
    </source>
</evidence>
<sequence length="472" mass="49374">MNRKRPEPIAVPEEKKTSYVLTNKGKFVEGDLTISREGLQINSPASTLGAARPGSANSLQPNKRPLPQEEDSASSRGPGEASTSGGGASVSPRQRAGGSGAGAGATEGLTPDDFEEICVIGQGSSGVAKKVRNKRDGRHMVLKVIQFDVSSDTVRKQVTTELRTLYGADHRNVVRYYAAFFDNGAITIAMEYCDAGSLGDLLKARAKQYQQQQLRTLQQQSSQKAATAAATGSAGGSGSAGGATAGVGGSSDSCAAAEHLAGPGLPEPVIAHIARQLVAGLHYLHKELKVVHRDIKPSNLLLNSAGEVKISDFGVSGQLASSVSNCLSWVGTVTYMSPERIKGDSYSFDSDLWSLGLTLLECALGRFPYPPPGESGVTLGFWELLEYIVMEPPPALPADQFSPELVDFVGQCLQKDAKARPSVTALAQHPFLKMYPDASLREVLQPAVEAAAAVEAAGTAAKAAAAAALGAR</sequence>
<dbReference type="CDD" id="cd06623">
    <property type="entry name" value="PKc_MAPKK_plant_like"/>
    <property type="match status" value="1"/>
</dbReference>
<keyword evidence="1 12" id="KW-0723">Serine/threonine-protein kinase</keyword>
<accession>A0AAD3HIZ3</accession>
<comment type="caution">
    <text evidence="15">The sequence shown here is derived from an EMBL/GenBank/DDBJ whole genome shotgun (WGS) entry which is preliminary data.</text>
</comment>
<dbReference type="AlphaFoldDB" id="A0AAD3HIZ3"/>
<evidence type="ECO:0000313" key="16">
    <source>
        <dbReference type="Proteomes" id="UP001054857"/>
    </source>
</evidence>
<dbReference type="SUPFAM" id="SSF56112">
    <property type="entry name" value="Protein kinase-like (PK-like)"/>
    <property type="match status" value="1"/>
</dbReference>
<evidence type="ECO:0000256" key="1">
    <source>
        <dbReference type="ARBA" id="ARBA00022527"/>
    </source>
</evidence>
<feature type="region of interest" description="Disordered" evidence="13">
    <location>
        <begin position="43"/>
        <end position="108"/>
    </location>
</feature>
<evidence type="ECO:0000256" key="8">
    <source>
        <dbReference type="ARBA" id="ARBA00049014"/>
    </source>
</evidence>
<name>A0AAD3HIZ3_9CHLO</name>
<dbReference type="GO" id="GO:0004708">
    <property type="term" value="F:MAP kinase kinase activity"/>
    <property type="evidence" value="ECO:0007669"/>
    <property type="project" value="UniProtKB-EC"/>
</dbReference>
<evidence type="ECO:0000256" key="7">
    <source>
        <dbReference type="ARBA" id="ARBA00038999"/>
    </source>
</evidence>
<keyword evidence="4" id="KW-0418">Kinase</keyword>
<comment type="catalytic activity">
    <reaction evidence="9">
        <text>L-threonyl-[protein] + ATP = O-phospho-L-threonyl-[protein] + ADP + H(+)</text>
        <dbReference type="Rhea" id="RHEA:46608"/>
        <dbReference type="Rhea" id="RHEA-COMP:11060"/>
        <dbReference type="Rhea" id="RHEA-COMP:11605"/>
        <dbReference type="ChEBI" id="CHEBI:15378"/>
        <dbReference type="ChEBI" id="CHEBI:30013"/>
        <dbReference type="ChEBI" id="CHEBI:30616"/>
        <dbReference type="ChEBI" id="CHEBI:61977"/>
        <dbReference type="ChEBI" id="CHEBI:456216"/>
        <dbReference type="EC" id="2.7.12.2"/>
    </reaction>
</comment>
<dbReference type="EC" id="2.7.12.2" evidence="7"/>
<evidence type="ECO:0000256" key="6">
    <source>
        <dbReference type="ARBA" id="ARBA00038035"/>
    </source>
</evidence>
<dbReference type="GO" id="GO:0004674">
    <property type="term" value="F:protein serine/threonine kinase activity"/>
    <property type="evidence" value="ECO:0007669"/>
    <property type="project" value="UniProtKB-KW"/>
</dbReference>
<dbReference type="PANTHER" id="PTHR48013">
    <property type="entry name" value="DUAL SPECIFICITY MITOGEN-ACTIVATED PROTEIN KINASE KINASE 5-RELATED"/>
    <property type="match status" value="1"/>
</dbReference>
<dbReference type="InterPro" id="IPR000719">
    <property type="entry name" value="Prot_kinase_dom"/>
</dbReference>
<comment type="similarity">
    <text evidence="6">Belongs to the protein kinase superfamily. STE Ser/Thr protein kinase family. MAP kinase kinase subfamily.</text>
</comment>
<evidence type="ECO:0000256" key="10">
    <source>
        <dbReference type="ARBA" id="ARBA00051693"/>
    </source>
</evidence>
<evidence type="ECO:0000256" key="9">
    <source>
        <dbReference type="ARBA" id="ARBA00049299"/>
    </source>
</evidence>
<dbReference type="InterPro" id="IPR011009">
    <property type="entry name" value="Kinase-like_dom_sf"/>
</dbReference>
<evidence type="ECO:0000256" key="4">
    <source>
        <dbReference type="ARBA" id="ARBA00022777"/>
    </source>
</evidence>
<reference evidence="15 16" key="1">
    <citation type="journal article" date="2021" name="Sci. Rep.">
        <title>Genome sequencing of the multicellular alga Astrephomene provides insights into convergent evolution of germ-soma differentiation.</title>
        <authorList>
            <person name="Yamashita S."/>
            <person name="Yamamoto K."/>
            <person name="Matsuzaki R."/>
            <person name="Suzuki S."/>
            <person name="Yamaguchi H."/>
            <person name="Hirooka S."/>
            <person name="Minakuchi Y."/>
            <person name="Miyagishima S."/>
            <person name="Kawachi M."/>
            <person name="Toyoda A."/>
            <person name="Nozaki H."/>
        </authorList>
    </citation>
    <scope>NUCLEOTIDE SEQUENCE [LARGE SCALE GENOMIC DNA]</scope>
    <source>
        <strain evidence="15 16">NIES-4017</strain>
    </source>
</reference>
<organism evidence="15 16">
    <name type="scientific">Astrephomene gubernaculifera</name>
    <dbReference type="NCBI Taxonomy" id="47775"/>
    <lineage>
        <taxon>Eukaryota</taxon>
        <taxon>Viridiplantae</taxon>
        <taxon>Chlorophyta</taxon>
        <taxon>core chlorophytes</taxon>
        <taxon>Chlorophyceae</taxon>
        <taxon>CS clade</taxon>
        <taxon>Chlamydomonadales</taxon>
        <taxon>Astrephomenaceae</taxon>
        <taxon>Astrephomene</taxon>
    </lineage>
</organism>
<dbReference type="FunFam" id="1.10.510.10:FF:000432">
    <property type="entry name" value="mitogen-activated protein kinase kinase 3"/>
    <property type="match status" value="1"/>
</dbReference>
<dbReference type="GO" id="GO:0005524">
    <property type="term" value="F:ATP binding"/>
    <property type="evidence" value="ECO:0007669"/>
    <property type="project" value="UniProtKB-UniRule"/>
</dbReference>
<keyword evidence="16" id="KW-1185">Reference proteome</keyword>
<dbReference type="PROSITE" id="PS50011">
    <property type="entry name" value="PROTEIN_KINASE_DOM"/>
    <property type="match status" value="1"/>
</dbReference>
<dbReference type="SMART" id="SM00220">
    <property type="entry name" value="S_TKc"/>
    <property type="match status" value="1"/>
</dbReference>
<evidence type="ECO:0000259" key="14">
    <source>
        <dbReference type="PROSITE" id="PS50011"/>
    </source>
</evidence>
<dbReference type="PROSITE" id="PS00108">
    <property type="entry name" value="PROTEIN_KINASE_ST"/>
    <property type="match status" value="1"/>
</dbReference>
<dbReference type="EMBL" id="BMAR01000004">
    <property type="protein sequence ID" value="GFR43084.1"/>
    <property type="molecule type" value="Genomic_DNA"/>
</dbReference>
<dbReference type="PROSITE" id="PS00107">
    <property type="entry name" value="PROTEIN_KINASE_ATP"/>
    <property type="match status" value="1"/>
</dbReference>
<keyword evidence="5 11" id="KW-0067">ATP-binding</keyword>
<feature type="domain" description="Protein kinase" evidence="14">
    <location>
        <begin position="114"/>
        <end position="432"/>
    </location>
</feature>
<keyword evidence="2" id="KW-0808">Transferase</keyword>
<comment type="catalytic activity">
    <reaction evidence="10">
        <text>L-tyrosyl-[protein] + ATP = O-phospho-L-tyrosyl-[protein] + ADP + H(+)</text>
        <dbReference type="Rhea" id="RHEA:10596"/>
        <dbReference type="Rhea" id="RHEA-COMP:10136"/>
        <dbReference type="Rhea" id="RHEA-COMP:20101"/>
        <dbReference type="ChEBI" id="CHEBI:15378"/>
        <dbReference type="ChEBI" id="CHEBI:30616"/>
        <dbReference type="ChEBI" id="CHEBI:46858"/>
        <dbReference type="ChEBI" id="CHEBI:61978"/>
        <dbReference type="ChEBI" id="CHEBI:456216"/>
        <dbReference type="EC" id="2.7.12.2"/>
    </reaction>
</comment>
<dbReference type="Pfam" id="PF00069">
    <property type="entry name" value="Pkinase"/>
    <property type="match status" value="2"/>
</dbReference>
<comment type="catalytic activity">
    <reaction evidence="8">
        <text>L-seryl-[protein] + ATP = O-phospho-L-seryl-[protein] + ADP + H(+)</text>
        <dbReference type="Rhea" id="RHEA:17989"/>
        <dbReference type="Rhea" id="RHEA-COMP:9863"/>
        <dbReference type="Rhea" id="RHEA-COMP:11604"/>
        <dbReference type="ChEBI" id="CHEBI:15378"/>
        <dbReference type="ChEBI" id="CHEBI:29999"/>
        <dbReference type="ChEBI" id="CHEBI:30616"/>
        <dbReference type="ChEBI" id="CHEBI:83421"/>
        <dbReference type="ChEBI" id="CHEBI:456216"/>
        <dbReference type="EC" id="2.7.12.2"/>
    </reaction>
</comment>
<evidence type="ECO:0000256" key="12">
    <source>
        <dbReference type="RuleBase" id="RU000304"/>
    </source>
</evidence>
<proteinExistence type="inferred from homology"/>
<dbReference type="InterPro" id="IPR017441">
    <property type="entry name" value="Protein_kinase_ATP_BS"/>
</dbReference>
<dbReference type="PANTHER" id="PTHR48013:SF32">
    <property type="entry name" value="MITOGEN-ACTIVATED PROTEIN KINASE KINASE 2-LIKE"/>
    <property type="match status" value="1"/>
</dbReference>
<gene>
    <name evidence="15" type="ORF">Agub_g4091</name>
</gene>
<dbReference type="Gene3D" id="3.30.200.20">
    <property type="entry name" value="Phosphorylase Kinase, domain 1"/>
    <property type="match status" value="1"/>
</dbReference>